<dbReference type="PANTHER" id="PTHR21496">
    <property type="entry name" value="FERREDOXIN-RELATED"/>
    <property type="match status" value="1"/>
</dbReference>
<organism evidence="6 7">
    <name type="scientific">Amycolatopsis pithecellobii</name>
    <dbReference type="NCBI Taxonomy" id="664692"/>
    <lineage>
        <taxon>Bacteria</taxon>
        <taxon>Bacillati</taxon>
        <taxon>Actinomycetota</taxon>
        <taxon>Actinomycetes</taxon>
        <taxon>Pseudonocardiales</taxon>
        <taxon>Pseudonocardiaceae</taxon>
        <taxon>Amycolatopsis</taxon>
    </lineage>
</organism>
<dbReference type="EC" id="1.14.12.19" evidence="6"/>
<keyword evidence="6" id="KW-0223">Dioxygenase</keyword>
<dbReference type="OrthoDB" id="147178at2"/>
<dbReference type="RefSeq" id="WP_154757874.1">
    <property type="nucleotide sequence ID" value="NZ_WMBA01000024.1"/>
</dbReference>
<dbReference type="PANTHER" id="PTHR21496:SF23">
    <property type="entry name" value="3-PHENYLPROPIONATE_CINNAMIC ACID DIOXYGENASE FERREDOXIN SUBUNIT"/>
    <property type="match status" value="1"/>
</dbReference>
<dbReference type="GO" id="GO:0004497">
    <property type="term" value="F:monooxygenase activity"/>
    <property type="evidence" value="ECO:0007669"/>
    <property type="project" value="UniProtKB-ARBA"/>
</dbReference>
<dbReference type="Proteomes" id="UP000440096">
    <property type="component" value="Unassembled WGS sequence"/>
</dbReference>
<dbReference type="InterPro" id="IPR017941">
    <property type="entry name" value="Rieske_2Fe-2S"/>
</dbReference>
<evidence type="ECO:0000256" key="2">
    <source>
        <dbReference type="ARBA" id="ARBA00022723"/>
    </source>
</evidence>
<sequence>MTWIRACEAAAVAEGETAVVERPPAAPVAVFNVDGDFYATDDTCTHDRYSLADGYIDDDVVECPLHMAKFCIRTGKALSLPATTDLTPYPVKVEGGVVYVDL</sequence>
<dbReference type="GO" id="GO:0051537">
    <property type="term" value="F:2 iron, 2 sulfur cluster binding"/>
    <property type="evidence" value="ECO:0007669"/>
    <property type="project" value="UniProtKB-KW"/>
</dbReference>
<evidence type="ECO:0000256" key="1">
    <source>
        <dbReference type="ARBA" id="ARBA00022714"/>
    </source>
</evidence>
<dbReference type="AlphaFoldDB" id="A0A6N7Z512"/>
<keyword evidence="7" id="KW-1185">Reference proteome</keyword>
<dbReference type="EMBL" id="WMBA01000024">
    <property type="protein sequence ID" value="MTD55681.1"/>
    <property type="molecule type" value="Genomic_DNA"/>
</dbReference>
<dbReference type="GO" id="GO:0008695">
    <property type="term" value="F:3-phenylpropionate dioxygenase activity"/>
    <property type="evidence" value="ECO:0007669"/>
    <property type="project" value="UniProtKB-EC"/>
</dbReference>
<evidence type="ECO:0000313" key="6">
    <source>
        <dbReference type="EMBL" id="MTD55681.1"/>
    </source>
</evidence>
<dbReference type="CDD" id="cd03528">
    <property type="entry name" value="Rieske_RO_ferredoxin"/>
    <property type="match status" value="1"/>
</dbReference>
<proteinExistence type="predicted"/>
<dbReference type="NCBIfam" id="NF007422">
    <property type="entry name" value="PRK09965.1"/>
    <property type="match status" value="1"/>
</dbReference>
<evidence type="ECO:0000259" key="5">
    <source>
        <dbReference type="PROSITE" id="PS51296"/>
    </source>
</evidence>
<protein>
    <submittedName>
        <fullName evidence="6">Bifunctional 3-phenylpropionate/cinnamic acid dioxygenase ferredoxin subunit</fullName>
        <ecNumber evidence="6">1.14.12.19</ecNumber>
    </submittedName>
</protein>
<feature type="domain" description="Rieske" evidence="5">
    <location>
        <begin position="4"/>
        <end position="100"/>
    </location>
</feature>
<reference evidence="6 7" key="1">
    <citation type="submission" date="2019-11" db="EMBL/GenBank/DDBJ databases">
        <title>Draft genome of Amycolatopsis RM579.</title>
        <authorList>
            <person name="Duangmal K."/>
            <person name="Mingma R."/>
        </authorList>
    </citation>
    <scope>NUCLEOTIDE SEQUENCE [LARGE SCALE GENOMIC DNA]</scope>
    <source>
        <strain evidence="6 7">RM579</strain>
    </source>
</reference>
<dbReference type="SUPFAM" id="SSF50022">
    <property type="entry name" value="ISP domain"/>
    <property type="match status" value="1"/>
</dbReference>
<accession>A0A6N7Z512</accession>
<keyword evidence="1" id="KW-0001">2Fe-2S</keyword>
<gene>
    <name evidence="6" type="ORF">GKO32_17095</name>
</gene>
<evidence type="ECO:0000313" key="7">
    <source>
        <dbReference type="Proteomes" id="UP000440096"/>
    </source>
</evidence>
<name>A0A6N7Z512_9PSEU</name>
<keyword evidence="4" id="KW-0411">Iron-sulfur</keyword>
<dbReference type="Pfam" id="PF00355">
    <property type="entry name" value="Rieske"/>
    <property type="match status" value="1"/>
</dbReference>
<dbReference type="Gene3D" id="2.102.10.10">
    <property type="entry name" value="Rieske [2Fe-2S] iron-sulphur domain"/>
    <property type="match status" value="1"/>
</dbReference>
<keyword evidence="6" id="KW-0560">Oxidoreductase</keyword>
<comment type="caution">
    <text evidence="6">The sequence shown here is derived from an EMBL/GenBank/DDBJ whole genome shotgun (WGS) entry which is preliminary data.</text>
</comment>
<dbReference type="PROSITE" id="PS51296">
    <property type="entry name" value="RIESKE"/>
    <property type="match status" value="1"/>
</dbReference>
<keyword evidence="2" id="KW-0479">Metal-binding</keyword>
<keyword evidence="3" id="KW-0408">Iron</keyword>
<dbReference type="GO" id="GO:0046872">
    <property type="term" value="F:metal ion binding"/>
    <property type="evidence" value="ECO:0007669"/>
    <property type="project" value="UniProtKB-KW"/>
</dbReference>
<evidence type="ECO:0000256" key="3">
    <source>
        <dbReference type="ARBA" id="ARBA00023004"/>
    </source>
</evidence>
<evidence type="ECO:0000256" key="4">
    <source>
        <dbReference type="ARBA" id="ARBA00023014"/>
    </source>
</evidence>
<dbReference type="InterPro" id="IPR036922">
    <property type="entry name" value="Rieske_2Fe-2S_sf"/>
</dbReference>